<dbReference type="SUPFAM" id="SSF58104">
    <property type="entry name" value="Methyl-accepting chemotaxis protein (MCP) signaling domain"/>
    <property type="match status" value="1"/>
</dbReference>
<reference evidence="11 12" key="1">
    <citation type="submission" date="2015-03" db="EMBL/GenBank/DDBJ databases">
        <title>Genome sequencing of Methylobacterium aquaticum DSM16371 type strain.</title>
        <authorList>
            <person name="Chaudhry V."/>
            <person name="Patil P.B."/>
        </authorList>
    </citation>
    <scope>NUCLEOTIDE SEQUENCE [LARGE SCALE GENOMIC DNA]</scope>
    <source>
        <strain evidence="11 12">DSM 16371</strain>
    </source>
</reference>
<dbReference type="GO" id="GO:0005886">
    <property type="term" value="C:plasma membrane"/>
    <property type="evidence" value="ECO:0007669"/>
    <property type="project" value="UniProtKB-SubCell"/>
</dbReference>
<dbReference type="PRINTS" id="PR00260">
    <property type="entry name" value="CHEMTRNSDUCR"/>
</dbReference>
<dbReference type="SMART" id="SM00283">
    <property type="entry name" value="MA"/>
    <property type="match status" value="1"/>
</dbReference>
<evidence type="ECO:0000256" key="5">
    <source>
        <dbReference type="ARBA" id="ARBA00023136"/>
    </source>
</evidence>
<dbReference type="SMART" id="SM00304">
    <property type="entry name" value="HAMP"/>
    <property type="match status" value="1"/>
</dbReference>
<evidence type="ECO:0000256" key="8">
    <source>
        <dbReference type="PROSITE-ProRule" id="PRU00284"/>
    </source>
</evidence>
<dbReference type="InterPro" id="IPR033480">
    <property type="entry name" value="sCache_2"/>
</dbReference>
<keyword evidence="6 8" id="KW-0807">Transducer</keyword>
<dbReference type="Gene3D" id="1.10.287.950">
    <property type="entry name" value="Methyl-accepting chemotaxis protein"/>
    <property type="match status" value="1"/>
</dbReference>
<keyword evidence="3" id="KW-0812">Transmembrane</keyword>
<evidence type="ECO:0000259" key="10">
    <source>
        <dbReference type="PROSITE" id="PS50885"/>
    </source>
</evidence>
<comment type="subcellular location">
    <subcellularLocation>
        <location evidence="1">Cell membrane</location>
        <topology evidence="1">Multi-pass membrane protein</topology>
    </subcellularLocation>
</comment>
<dbReference type="PROSITE" id="PS50111">
    <property type="entry name" value="CHEMOTAXIS_TRANSDUC_2"/>
    <property type="match status" value="1"/>
</dbReference>
<dbReference type="PANTHER" id="PTHR32089:SF112">
    <property type="entry name" value="LYSOZYME-LIKE PROTEIN-RELATED"/>
    <property type="match status" value="1"/>
</dbReference>
<dbReference type="InterPro" id="IPR004090">
    <property type="entry name" value="Chemotax_Me-accpt_rcpt"/>
</dbReference>
<feature type="domain" description="HAMP" evidence="10">
    <location>
        <begin position="211"/>
        <end position="264"/>
    </location>
</feature>
<feature type="domain" description="Methyl-accepting transducer" evidence="9">
    <location>
        <begin position="306"/>
        <end position="542"/>
    </location>
</feature>
<evidence type="ECO:0008006" key="13">
    <source>
        <dbReference type="Google" id="ProtNLM"/>
    </source>
</evidence>
<keyword evidence="5" id="KW-0472">Membrane</keyword>
<dbReference type="Pfam" id="PF17200">
    <property type="entry name" value="sCache_2"/>
    <property type="match status" value="1"/>
</dbReference>
<dbReference type="Gene3D" id="3.30.450.20">
    <property type="entry name" value="PAS domain"/>
    <property type="match status" value="1"/>
</dbReference>
<keyword evidence="4" id="KW-1133">Transmembrane helix</keyword>
<dbReference type="CDD" id="cd06225">
    <property type="entry name" value="HAMP"/>
    <property type="match status" value="1"/>
</dbReference>
<dbReference type="InterPro" id="IPR004089">
    <property type="entry name" value="MCPsignal_dom"/>
</dbReference>
<evidence type="ECO:0000256" key="6">
    <source>
        <dbReference type="ARBA" id="ARBA00023224"/>
    </source>
</evidence>
<dbReference type="InterPro" id="IPR003660">
    <property type="entry name" value="HAMP_dom"/>
</dbReference>
<dbReference type="PATRIC" id="fig|270351.6.peg.6834"/>
<dbReference type="SMART" id="SM01049">
    <property type="entry name" value="Cache_2"/>
    <property type="match status" value="1"/>
</dbReference>
<dbReference type="Proteomes" id="UP000035929">
    <property type="component" value="Unassembled WGS sequence"/>
</dbReference>
<dbReference type="AlphaFoldDB" id="A0A0J6T797"/>
<dbReference type="Pfam" id="PF00672">
    <property type="entry name" value="HAMP"/>
    <property type="match status" value="1"/>
</dbReference>
<dbReference type="GO" id="GO:0006935">
    <property type="term" value="P:chemotaxis"/>
    <property type="evidence" value="ECO:0007669"/>
    <property type="project" value="InterPro"/>
</dbReference>
<dbReference type="EMBL" id="LABX01000007">
    <property type="protein sequence ID" value="KMO41408.1"/>
    <property type="molecule type" value="Genomic_DNA"/>
</dbReference>
<evidence type="ECO:0000259" key="9">
    <source>
        <dbReference type="PROSITE" id="PS50111"/>
    </source>
</evidence>
<comment type="caution">
    <text evidence="11">The sequence shown here is derived from an EMBL/GenBank/DDBJ whole genome shotgun (WGS) entry which is preliminary data.</text>
</comment>
<dbReference type="GO" id="GO:0004888">
    <property type="term" value="F:transmembrane signaling receptor activity"/>
    <property type="evidence" value="ECO:0007669"/>
    <property type="project" value="InterPro"/>
</dbReference>
<dbReference type="PANTHER" id="PTHR32089">
    <property type="entry name" value="METHYL-ACCEPTING CHEMOTAXIS PROTEIN MCPB"/>
    <property type="match status" value="1"/>
</dbReference>
<dbReference type="PROSITE" id="PS50885">
    <property type="entry name" value="HAMP"/>
    <property type="match status" value="1"/>
</dbReference>
<dbReference type="GO" id="GO:0007165">
    <property type="term" value="P:signal transduction"/>
    <property type="evidence" value="ECO:0007669"/>
    <property type="project" value="UniProtKB-KW"/>
</dbReference>
<evidence type="ECO:0000313" key="11">
    <source>
        <dbReference type="EMBL" id="KMO41408.1"/>
    </source>
</evidence>
<keyword evidence="2" id="KW-1003">Cell membrane</keyword>
<evidence type="ECO:0000256" key="4">
    <source>
        <dbReference type="ARBA" id="ARBA00022989"/>
    </source>
</evidence>
<evidence type="ECO:0000256" key="3">
    <source>
        <dbReference type="ARBA" id="ARBA00022692"/>
    </source>
</evidence>
<protein>
    <recommendedName>
        <fullName evidence="13">Chemotaxis protein</fullName>
    </recommendedName>
</protein>
<dbReference type="Pfam" id="PF00015">
    <property type="entry name" value="MCPsignal"/>
    <property type="match status" value="1"/>
</dbReference>
<name>A0A0J6T797_9HYPH</name>
<evidence type="ECO:0000256" key="1">
    <source>
        <dbReference type="ARBA" id="ARBA00004651"/>
    </source>
</evidence>
<organism evidence="11 12">
    <name type="scientific">Methylobacterium aquaticum</name>
    <dbReference type="NCBI Taxonomy" id="270351"/>
    <lineage>
        <taxon>Bacteria</taxon>
        <taxon>Pseudomonadati</taxon>
        <taxon>Pseudomonadota</taxon>
        <taxon>Alphaproteobacteria</taxon>
        <taxon>Hyphomicrobiales</taxon>
        <taxon>Methylobacteriaceae</taxon>
        <taxon>Methylobacterium</taxon>
    </lineage>
</organism>
<evidence type="ECO:0000313" key="12">
    <source>
        <dbReference type="Proteomes" id="UP000035929"/>
    </source>
</evidence>
<accession>A0A0J6T797</accession>
<gene>
    <name evidence="11" type="ORF">VP06_01030</name>
</gene>
<comment type="similarity">
    <text evidence="7">Belongs to the methyl-accepting chemotaxis (MCP) protein family.</text>
</comment>
<evidence type="ECO:0000256" key="7">
    <source>
        <dbReference type="ARBA" id="ARBA00029447"/>
    </source>
</evidence>
<evidence type="ECO:0000256" key="2">
    <source>
        <dbReference type="ARBA" id="ARBA00022475"/>
    </source>
</evidence>
<sequence length="562" mass="59151">MFRHLRITHRVAALAILGLVLAFGSLGLTLWQIRTIMLDQKREEIRHSVEAAATITESYLKRSKSGEMTEAEARMRAAQVLKSARFDGGNYFLMYAFDGTTLMHPIRADLEGKNNIDLKDKFGTPIIRDMIKVASGPGAGFTEYYWKKPGDDRETLKISYTIAIPEWRIFVLAGLHLYDVDALLWQQITHLGMKLAPAAVLFVLLAVVIGRSVAKPLGGLTLSMQRLARGELDAEIAGAGRRDEVGQIASAVVSLRDGLRSRALEELARDAAARQESGTRRRQAMDEIARGFEQAIGGIVGRVSSSANRLQATAQAMTATATETASQSATVAAAAEEAASNVHTVAAAAEELGASVQEIGRQVGGSAQLARSAVEDADQTTALVQTLRSSSAKIGDMVGLISSIAAQTNLLALNATIEAARAGAAGRGFAVVAAEVKALAEQTAKVTEDITRQIGEAQSATDLAVSAIGGITGRIREIDGMTASIAAAVTQQGEATQEIVRNVGHAAMGTSEVTGTISGVAQASEETGAAAGEVLSAASDLSRQSEQLSAEVTRFLATVRAA</sequence>
<proteinExistence type="inferred from homology"/>